<sequence>MTTIGNGTIEAKTALRKRPVNPYFTKNGFSSMGFRKSINTN</sequence>
<organism evidence="1 2">
    <name type="scientific">Candidatus Nitrosotalea okcheonensis</name>
    <dbReference type="NCBI Taxonomy" id="1903276"/>
    <lineage>
        <taxon>Archaea</taxon>
        <taxon>Nitrososphaerota</taxon>
        <taxon>Nitrososphaeria</taxon>
        <taxon>Nitrosotaleales</taxon>
        <taxon>Nitrosotaleaceae</taxon>
        <taxon>Nitrosotalea</taxon>
    </lineage>
</organism>
<protein>
    <submittedName>
        <fullName evidence="1">Uncharacterized protein</fullName>
    </submittedName>
</protein>
<keyword evidence="2" id="KW-1185">Reference proteome</keyword>
<dbReference type="Proteomes" id="UP000230607">
    <property type="component" value="Chromosome 1"/>
</dbReference>
<evidence type="ECO:0000313" key="1">
    <source>
        <dbReference type="EMBL" id="SMH71056.1"/>
    </source>
</evidence>
<proteinExistence type="predicted"/>
<gene>
    <name evidence="1" type="ORF">NCS_10863</name>
</gene>
<reference evidence="2" key="1">
    <citation type="submission" date="2017-03" db="EMBL/GenBank/DDBJ databases">
        <authorList>
            <person name="Herbold C."/>
        </authorList>
    </citation>
    <scope>NUCLEOTIDE SEQUENCE [LARGE SCALE GENOMIC DNA]</scope>
</reference>
<dbReference type="AlphaFoldDB" id="A0A2H1FE51"/>
<accession>A0A2H1FE51</accession>
<name>A0A2H1FE51_9ARCH</name>
<dbReference type="EMBL" id="LT841358">
    <property type="protein sequence ID" value="SMH71056.1"/>
    <property type="molecule type" value="Genomic_DNA"/>
</dbReference>
<evidence type="ECO:0000313" key="2">
    <source>
        <dbReference type="Proteomes" id="UP000230607"/>
    </source>
</evidence>